<protein>
    <submittedName>
        <fullName evidence="5">Uncharacterized protein</fullName>
    </submittedName>
</protein>
<dbReference type="GO" id="GO:0003682">
    <property type="term" value="F:chromatin binding"/>
    <property type="evidence" value="ECO:0007669"/>
    <property type="project" value="TreeGrafter"/>
</dbReference>
<dbReference type="GO" id="GO:0000122">
    <property type="term" value="P:negative regulation of transcription by RNA polymerase II"/>
    <property type="evidence" value="ECO:0007669"/>
    <property type="project" value="TreeGrafter"/>
</dbReference>
<evidence type="ECO:0000256" key="3">
    <source>
        <dbReference type="ARBA" id="ARBA00038295"/>
    </source>
</evidence>
<feature type="region of interest" description="Disordered" evidence="4">
    <location>
        <begin position="202"/>
        <end position="228"/>
    </location>
</feature>
<dbReference type="Gene3D" id="1.10.287.370">
    <property type="match status" value="1"/>
</dbReference>
<dbReference type="SUPFAM" id="SSF46579">
    <property type="entry name" value="Prefoldin"/>
    <property type="match status" value="1"/>
</dbReference>
<reference evidence="5" key="1">
    <citation type="submission" date="2015-04" db="EMBL/GenBank/DDBJ databases">
        <title>The genome sequence of the plant pathogenic Rhizarian Plasmodiophora brassicae reveals insights in its biotrophic life cycle and the origin of chitin synthesis.</title>
        <authorList>
            <person name="Schwelm A."/>
            <person name="Fogelqvist J."/>
            <person name="Knaust A."/>
            <person name="Julke S."/>
            <person name="Lilja T."/>
            <person name="Dhandapani V."/>
            <person name="Bonilla-Rosso G."/>
            <person name="Karlsson M."/>
            <person name="Shevchenko A."/>
            <person name="Choi S.R."/>
            <person name="Kim H.G."/>
            <person name="Park J.Y."/>
            <person name="Lim Y.P."/>
            <person name="Ludwig-Muller J."/>
            <person name="Dixelius C."/>
        </authorList>
    </citation>
    <scope>NUCLEOTIDE SEQUENCE</scope>
    <source>
        <tissue evidence="5">Potato root galls</tissue>
    </source>
</reference>
<sequence>QLAAEKIVVDSLLASRPHLIMSQIQVNPNLAIVHEACRQIRVIDRQLVQLKTLDDDLARIIERPCHEIAVPVCDVAFTMGELRDTNSILALIGDQTFIDKTNKGARQLVERRVESLQARKAILVPDLEDQTVDIREAYDEEEVNTNFGSPVPVQRNTGTNTHEPFEDFWQRIGNDALERKEAEVNTQKPQLHGFFDRKPKVISSQVPAPPQSRKVSRFKAQRQQLNKH</sequence>
<evidence type="ECO:0000256" key="4">
    <source>
        <dbReference type="SAM" id="MobiDB-lite"/>
    </source>
</evidence>
<dbReference type="GO" id="GO:0019212">
    <property type="term" value="F:phosphatase inhibitor activity"/>
    <property type="evidence" value="ECO:0007669"/>
    <property type="project" value="TreeGrafter"/>
</dbReference>
<comment type="similarity">
    <text evidence="3">Belongs to the RNA polymerase II subunit 5-mediating protein family.</text>
</comment>
<feature type="non-terminal residue" evidence="5">
    <location>
        <position position="1"/>
    </location>
</feature>
<organism evidence="5">
    <name type="scientific">Spongospora subterranea</name>
    <dbReference type="NCBI Taxonomy" id="70186"/>
    <lineage>
        <taxon>Eukaryota</taxon>
        <taxon>Sar</taxon>
        <taxon>Rhizaria</taxon>
        <taxon>Endomyxa</taxon>
        <taxon>Phytomyxea</taxon>
        <taxon>Plasmodiophorida</taxon>
        <taxon>Plasmodiophoridae</taxon>
        <taxon>Spongospora</taxon>
    </lineage>
</organism>
<dbReference type="GO" id="GO:0003714">
    <property type="term" value="F:transcription corepressor activity"/>
    <property type="evidence" value="ECO:0007669"/>
    <property type="project" value="TreeGrafter"/>
</dbReference>
<evidence type="ECO:0000256" key="1">
    <source>
        <dbReference type="ARBA" id="ARBA00004123"/>
    </source>
</evidence>
<dbReference type="EMBL" id="HACM01002977">
    <property type="protein sequence ID" value="CRZ03419.1"/>
    <property type="molecule type" value="Transcribed_RNA"/>
</dbReference>
<dbReference type="GO" id="GO:0005634">
    <property type="term" value="C:nucleus"/>
    <property type="evidence" value="ECO:0007669"/>
    <property type="project" value="UniProtKB-SubCell"/>
</dbReference>
<name>A0A0H5R5H2_9EUKA</name>
<feature type="compositionally biased region" description="Basic residues" evidence="4">
    <location>
        <begin position="214"/>
        <end position="228"/>
    </location>
</feature>
<evidence type="ECO:0000313" key="5">
    <source>
        <dbReference type="EMBL" id="CRZ03419.1"/>
    </source>
</evidence>
<dbReference type="InterPro" id="IPR009053">
    <property type="entry name" value="Prefoldin"/>
</dbReference>
<dbReference type="Pfam" id="PF02996">
    <property type="entry name" value="Prefoldin"/>
    <property type="match status" value="1"/>
</dbReference>
<evidence type="ECO:0000256" key="2">
    <source>
        <dbReference type="ARBA" id="ARBA00023242"/>
    </source>
</evidence>
<dbReference type="InterPro" id="IPR052255">
    <property type="entry name" value="RNA_pol_II_subunit5-mediator"/>
</dbReference>
<dbReference type="AlphaFoldDB" id="A0A0H5R5H2"/>
<dbReference type="PANTHER" id="PTHR15111">
    <property type="entry name" value="RNA POLYMERASE II SUBUNIT 5-MEDIATING PROTEIN NNX3"/>
    <property type="match status" value="1"/>
</dbReference>
<accession>A0A0H5R5H2</accession>
<dbReference type="PANTHER" id="PTHR15111:SF0">
    <property type="entry name" value="UNCONVENTIONAL PREFOLDIN RPB5 INTERACTOR 1"/>
    <property type="match status" value="1"/>
</dbReference>
<keyword evidence="2" id="KW-0539">Nucleus</keyword>
<dbReference type="InterPro" id="IPR004127">
    <property type="entry name" value="Prefoldin_subunit_alpha"/>
</dbReference>
<proteinExistence type="inferred from homology"/>
<comment type="subcellular location">
    <subcellularLocation>
        <location evidence="1">Nucleus</location>
    </subcellularLocation>
</comment>